<protein>
    <submittedName>
        <fullName evidence="4">Transcriptional regulator, TetR family</fullName>
    </submittedName>
</protein>
<dbReference type="Pfam" id="PF17920">
    <property type="entry name" value="TetR_C_16"/>
    <property type="match status" value="1"/>
</dbReference>
<dbReference type="InterPro" id="IPR041678">
    <property type="entry name" value="TetR_C_16"/>
</dbReference>
<proteinExistence type="predicted"/>
<dbReference type="RefSeq" id="WP_073139055.1">
    <property type="nucleotide sequence ID" value="NZ_FQZF01000037.1"/>
</dbReference>
<dbReference type="SUPFAM" id="SSF48498">
    <property type="entry name" value="Tetracyclin repressor-like, C-terminal domain"/>
    <property type="match status" value="1"/>
</dbReference>
<dbReference type="OrthoDB" id="2356263at2"/>
<dbReference type="Gene3D" id="1.10.357.10">
    <property type="entry name" value="Tetracycline Repressor, domain 2"/>
    <property type="match status" value="1"/>
</dbReference>
<evidence type="ECO:0000259" key="3">
    <source>
        <dbReference type="PROSITE" id="PS50977"/>
    </source>
</evidence>
<gene>
    <name evidence="4" type="ORF">SAMN02745194_04446</name>
</gene>
<sequence length="201" mass="21440">MRREPAQQAPLAARDRILQAARRRFSRHAYEDIGLWDIAADAGVDIACMYRCFGSKEELFARAVETALRPGRILPEPDGLASSLARQVFAQDAAHAAGAAGPFDIVVRSLSSPDGARVLRECIATAFVAPPAGTSPHPSAQQAAVIAAFLGGMGILRNVLALGPLREPEGGALHRLIERTLQAILEADDGRAPQATMEMRP</sequence>
<reference evidence="4 5" key="1">
    <citation type="submission" date="2016-11" db="EMBL/GenBank/DDBJ databases">
        <authorList>
            <person name="Jaros S."/>
            <person name="Januszkiewicz K."/>
            <person name="Wedrychowicz H."/>
        </authorList>
    </citation>
    <scope>NUCLEOTIDE SEQUENCE [LARGE SCALE GENOMIC DNA]</scope>
    <source>
        <strain evidence="4 5">DSM 14916</strain>
    </source>
</reference>
<dbReference type="AlphaFoldDB" id="A0A1M6QMP7"/>
<name>A0A1M6QMP7_9PROT</name>
<feature type="domain" description="HTH tetR-type" evidence="3">
    <location>
        <begin position="11"/>
        <end position="71"/>
    </location>
</feature>
<accession>A0A1M6QMP7</accession>
<organism evidence="4 5">
    <name type="scientific">Muricoccus roseus</name>
    <dbReference type="NCBI Taxonomy" id="198092"/>
    <lineage>
        <taxon>Bacteria</taxon>
        <taxon>Pseudomonadati</taxon>
        <taxon>Pseudomonadota</taxon>
        <taxon>Alphaproteobacteria</taxon>
        <taxon>Acetobacterales</taxon>
        <taxon>Roseomonadaceae</taxon>
        <taxon>Muricoccus</taxon>
    </lineage>
</organism>
<dbReference type="EMBL" id="FQZF01000037">
    <property type="protein sequence ID" value="SHK21445.1"/>
    <property type="molecule type" value="Genomic_DNA"/>
</dbReference>
<dbReference type="InterPro" id="IPR001647">
    <property type="entry name" value="HTH_TetR"/>
</dbReference>
<dbReference type="STRING" id="198092.SAMN02745194_04446"/>
<dbReference type="Pfam" id="PF00440">
    <property type="entry name" value="TetR_N"/>
    <property type="match status" value="1"/>
</dbReference>
<dbReference type="InterPro" id="IPR009057">
    <property type="entry name" value="Homeodomain-like_sf"/>
</dbReference>
<dbReference type="PROSITE" id="PS50977">
    <property type="entry name" value="HTH_TETR_2"/>
    <property type="match status" value="1"/>
</dbReference>
<evidence type="ECO:0000256" key="1">
    <source>
        <dbReference type="ARBA" id="ARBA00023125"/>
    </source>
</evidence>
<dbReference type="SUPFAM" id="SSF46689">
    <property type="entry name" value="Homeodomain-like"/>
    <property type="match status" value="1"/>
</dbReference>
<dbReference type="Proteomes" id="UP000184387">
    <property type="component" value="Unassembled WGS sequence"/>
</dbReference>
<keyword evidence="5" id="KW-1185">Reference proteome</keyword>
<evidence type="ECO:0000313" key="4">
    <source>
        <dbReference type="EMBL" id="SHK21445.1"/>
    </source>
</evidence>
<keyword evidence="1 2" id="KW-0238">DNA-binding</keyword>
<evidence type="ECO:0000313" key="5">
    <source>
        <dbReference type="Proteomes" id="UP000184387"/>
    </source>
</evidence>
<feature type="DNA-binding region" description="H-T-H motif" evidence="2">
    <location>
        <begin position="34"/>
        <end position="53"/>
    </location>
</feature>
<dbReference type="GO" id="GO:0003677">
    <property type="term" value="F:DNA binding"/>
    <property type="evidence" value="ECO:0007669"/>
    <property type="project" value="UniProtKB-UniRule"/>
</dbReference>
<dbReference type="InterPro" id="IPR036271">
    <property type="entry name" value="Tet_transcr_reg_TetR-rel_C_sf"/>
</dbReference>
<dbReference type="PRINTS" id="PR00455">
    <property type="entry name" value="HTHTETR"/>
</dbReference>
<evidence type="ECO:0000256" key="2">
    <source>
        <dbReference type="PROSITE-ProRule" id="PRU00335"/>
    </source>
</evidence>